<proteinExistence type="predicted"/>
<accession>A0A561VXQ7</accession>
<dbReference type="Proteomes" id="UP000317685">
    <property type="component" value="Unassembled WGS sequence"/>
</dbReference>
<feature type="region of interest" description="Disordered" evidence="1">
    <location>
        <begin position="205"/>
        <end position="232"/>
    </location>
</feature>
<feature type="compositionally biased region" description="Basic and acidic residues" evidence="1">
    <location>
        <begin position="162"/>
        <end position="171"/>
    </location>
</feature>
<sequence>MAGWTLPADGGLRRARRRRRGPRLYAAVAAGWARHLGRRRPQAAVLPEYDLGTERPLSRLVDKIDGYRELAHATGRIWPVLFWLHSPERERHLHQELAATGTIYPEATACTPRSPASPRPRRCGCCTATTGRRCVWPTSRRPSHPNPARRNHPHVRQAHPHQRTEVTRPNAIDRYHTAFENSTMDDATAGPRIRELRQRLAQLQARHTELDAGLTSQPAPPSPASATTSAPS</sequence>
<feature type="compositionally biased region" description="Basic residues" evidence="1">
    <location>
        <begin position="141"/>
        <end position="161"/>
    </location>
</feature>
<reference evidence="2 3" key="1">
    <citation type="submission" date="2019-06" db="EMBL/GenBank/DDBJ databases">
        <title>Sequencing the genomes of 1000 actinobacteria strains.</title>
        <authorList>
            <person name="Klenk H.-P."/>
        </authorList>
    </citation>
    <scope>NUCLEOTIDE SEQUENCE [LARGE SCALE GENOMIC DNA]</scope>
    <source>
        <strain evidence="2 3">DSM 45885</strain>
    </source>
</reference>
<organism evidence="2 3">
    <name type="scientific">Micromonospora taraxaci</name>
    <dbReference type="NCBI Taxonomy" id="1316803"/>
    <lineage>
        <taxon>Bacteria</taxon>
        <taxon>Bacillati</taxon>
        <taxon>Actinomycetota</taxon>
        <taxon>Actinomycetes</taxon>
        <taxon>Micromonosporales</taxon>
        <taxon>Micromonosporaceae</taxon>
        <taxon>Micromonospora</taxon>
    </lineage>
</organism>
<evidence type="ECO:0000313" key="3">
    <source>
        <dbReference type="Proteomes" id="UP000317685"/>
    </source>
</evidence>
<protein>
    <submittedName>
        <fullName evidence="2">Uncharacterized protein</fullName>
    </submittedName>
</protein>
<evidence type="ECO:0000313" key="2">
    <source>
        <dbReference type="EMBL" id="TWG16395.1"/>
    </source>
</evidence>
<name>A0A561VXQ7_9ACTN</name>
<feature type="region of interest" description="Disordered" evidence="1">
    <location>
        <begin position="137"/>
        <end position="171"/>
    </location>
</feature>
<keyword evidence="3" id="KW-1185">Reference proteome</keyword>
<evidence type="ECO:0000256" key="1">
    <source>
        <dbReference type="SAM" id="MobiDB-lite"/>
    </source>
</evidence>
<gene>
    <name evidence="2" type="ORF">FHU34_111731</name>
</gene>
<dbReference type="AlphaFoldDB" id="A0A561VXQ7"/>
<dbReference type="EMBL" id="VIWZ01000001">
    <property type="protein sequence ID" value="TWG16395.1"/>
    <property type="molecule type" value="Genomic_DNA"/>
</dbReference>
<comment type="caution">
    <text evidence="2">The sequence shown here is derived from an EMBL/GenBank/DDBJ whole genome shotgun (WGS) entry which is preliminary data.</text>
</comment>